<protein>
    <submittedName>
        <fullName evidence="1">Uncharacterized protein</fullName>
    </submittedName>
</protein>
<dbReference type="EMBL" id="CP048617">
    <property type="protein sequence ID" value="QIB28215.1"/>
    <property type="molecule type" value="Genomic_DNA"/>
</dbReference>
<evidence type="ECO:0000313" key="2">
    <source>
        <dbReference type="Proteomes" id="UP000464452"/>
    </source>
</evidence>
<reference evidence="1 2" key="1">
    <citation type="submission" date="2020-02" db="EMBL/GenBank/DDBJ databases">
        <title>Thermophilic hydrogen producing bacteria, Caloranaerobacter azorensis.</title>
        <authorList>
            <person name="Baek K."/>
        </authorList>
    </citation>
    <scope>NUCLEOTIDE SEQUENCE [LARGE SCALE GENOMIC DNA]</scope>
    <source>
        <strain evidence="1 2">T3-1</strain>
    </source>
</reference>
<name>A0A6P1YIZ0_9FIRM</name>
<dbReference type="Proteomes" id="UP000464452">
    <property type="component" value="Chromosome"/>
</dbReference>
<sequence>MNGNREIPKKVVIPCELVIRESCRSI</sequence>
<dbReference type="AlphaFoldDB" id="A0A6P1YIZ0"/>
<organism evidence="1 2">
    <name type="scientific">Caloranaerobacter azorensis</name>
    <dbReference type="NCBI Taxonomy" id="116090"/>
    <lineage>
        <taxon>Bacteria</taxon>
        <taxon>Bacillati</taxon>
        <taxon>Bacillota</taxon>
        <taxon>Tissierellia</taxon>
        <taxon>Tissierellales</taxon>
        <taxon>Thermohalobacteraceae</taxon>
        <taxon>Caloranaerobacter</taxon>
    </lineage>
</organism>
<evidence type="ECO:0000313" key="1">
    <source>
        <dbReference type="EMBL" id="QIB28215.1"/>
    </source>
</evidence>
<dbReference type="KEGG" id="cazo:G3A45_09720"/>
<accession>A0A6P1YIZ0</accession>
<gene>
    <name evidence="1" type="ORF">G3A45_09720</name>
</gene>
<proteinExistence type="predicted"/>